<proteinExistence type="predicted"/>
<evidence type="ECO:0000313" key="1">
    <source>
        <dbReference type="EMBL" id="HHH13174.1"/>
    </source>
</evidence>
<protein>
    <submittedName>
        <fullName evidence="1">Type II toxin-antitoxin system VapB family antitoxin</fullName>
    </submittedName>
</protein>
<reference evidence="1" key="1">
    <citation type="journal article" date="2020" name="mSystems">
        <title>Genome- and Community-Level Interaction Insights into Carbon Utilization and Element Cycling Functions of Hydrothermarchaeota in Hydrothermal Sediment.</title>
        <authorList>
            <person name="Zhou Z."/>
            <person name="Liu Y."/>
            <person name="Xu W."/>
            <person name="Pan J."/>
            <person name="Luo Z.H."/>
            <person name="Li M."/>
        </authorList>
    </citation>
    <scope>NUCLEOTIDE SEQUENCE [LARGE SCALE GENOMIC DNA]</scope>
    <source>
        <strain evidence="1">HyVt-535</strain>
    </source>
</reference>
<dbReference type="Proteomes" id="UP000886100">
    <property type="component" value="Unassembled WGS sequence"/>
</dbReference>
<dbReference type="InterPro" id="IPR019239">
    <property type="entry name" value="VapB_antitoxin"/>
</dbReference>
<dbReference type="AlphaFoldDB" id="A0A7C5IYD4"/>
<organism evidence="1">
    <name type="scientific">Thiolapillus brandeum</name>
    <dbReference type="NCBI Taxonomy" id="1076588"/>
    <lineage>
        <taxon>Bacteria</taxon>
        <taxon>Pseudomonadati</taxon>
        <taxon>Pseudomonadota</taxon>
        <taxon>Gammaproteobacteria</taxon>
        <taxon>Chromatiales</taxon>
        <taxon>Sedimenticolaceae</taxon>
        <taxon>Thiolapillus</taxon>
    </lineage>
</organism>
<gene>
    <name evidence="1" type="ORF">ENJ98_02960</name>
</gene>
<sequence length="71" mass="8277">MRTNIVLDDELIAEAMRLTGARTKREIVHLALQELIGRYRQRQLKRLKGKDLIDPDYDVRAVRRAMSRDAG</sequence>
<name>A0A7C5IYD4_9GAMM</name>
<comment type="caution">
    <text evidence="1">The sequence shown here is derived from an EMBL/GenBank/DDBJ whole genome shotgun (WGS) entry which is preliminary data.</text>
</comment>
<dbReference type="Pfam" id="PF09957">
    <property type="entry name" value="VapB_antitoxin"/>
    <property type="match status" value="1"/>
</dbReference>
<accession>A0A7C5IYD4</accession>
<dbReference type="EMBL" id="DROM01000182">
    <property type="protein sequence ID" value="HHH13174.1"/>
    <property type="molecule type" value="Genomic_DNA"/>
</dbReference>